<reference evidence="1" key="1">
    <citation type="submission" date="2020-04" db="EMBL/GenBank/DDBJ databases">
        <authorList>
            <person name="Chiriac C."/>
            <person name="Salcher M."/>
            <person name="Ghai R."/>
            <person name="Kavagutti S V."/>
        </authorList>
    </citation>
    <scope>NUCLEOTIDE SEQUENCE</scope>
</reference>
<protein>
    <submittedName>
        <fullName evidence="1">Uncharacterized protein</fullName>
    </submittedName>
</protein>
<proteinExistence type="predicted"/>
<gene>
    <name evidence="1" type="ORF">UFOVP642_6</name>
</gene>
<dbReference type="EMBL" id="LR796620">
    <property type="protein sequence ID" value="CAB4154465.1"/>
    <property type="molecule type" value="Genomic_DNA"/>
</dbReference>
<organism evidence="1">
    <name type="scientific">uncultured Caudovirales phage</name>
    <dbReference type="NCBI Taxonomy" id="2100421"/>
    <lineage>
        <taxon>Viruses</taxon>
        <taxon>Duplodnaviria</taxon>
        <taxon>Heunggongvirae</taxon>
        <taxon>Uroviricota</taxon>
        <taxon>Caudoviricetes</taxon>
        <taxon>Peduoviridae</taxon>
        <taxon>Maltschvirus</taxon>
        <taxon>Maltschvirus maltsch</taxon>
    </lineage>
</organism>
<accession>A0A6J5NBF4</accession>
<sequence length="127" mass="14632">MTTPTTPTRLIALDILGYHYDIVWAPHTLIPDRFGHSDLENQEIVLRSNLRGMSALDTLFHEYIHAASAITGVEISETQTHMLGFAMANMFKSNPELIEFTLDRIQEEYAKNYQQHSRNTRKNRKGK</sequence>
<evidence type="ECO:0000313" key="1">
    <source>
        <dbReference type="EMBL" id="CAB4154465.1"/>
    </source>
</evidence>
<name>A0A6J5NBF4_9CAUD</name>